<dbReference type="PANTHER" id="PTHR43716">
    <property type="entry name" value="D-2-HYDROXYGLUTARATE DEHYDROGENASE, MITOCHONDRIAL"/>
    <property type="match status" value="1"/>
</dbReference>
<dbReference type="InterPro" id="IPR016164">
    <property type="entry name" value="FAD-linked_Oxase-like_C"/>
</dbReference>
<proteinExistence type="inferred from homology"/>
<protein>
    <recommendedName>
        <fullName evidence="6">FAD-binding PCMH-type domain-containing protein</fullName>
    </recommendedName>
</protein>
<accession>A0A381ZMA2</accession>
<feature type="domain" description="FAD-binding PCMH-type" evidence="6">
    <location>
        <begin position="42"/>
        <end position="221"/>
    </location>
</feature>
<gene>
    <name evidence="7" type="ORF">METZ01_LOCUS143193</name>
</gene>
<keyword evidence="4" id="KW-0274">FAD</keyword>
<name>A0A381ZMA2_9ZZZZ</name>
<dbReference type="Pfam" id="PF01565">
    <property type="entry name" value="FAD_binding_4"/>
    <property type="match status" value="1"/>
</dbReference>
<comment type="similarity">
    <text evidence="2">Belongs to the FAD-binding oxidoreductase/transferase type 4 family.</text>
</comment>
<evidence type="ECO:0000256" key="2">
    <source>
        <dbReference type="ARBA" id="ARBA00008000"/>
    </source>
</evidence>
<dbReference type="Gene3D" id="3.30.465.10">
    <property type="match status" value="1"/>
</dbReference>
<evidence type="ECO:0000256" key="5">
    <source>
        <dbReference type="ARBA" id="ARBA00023002"/>
    </source>
</evidence>
<dbReference type="InterPro" id="IPR016167">
    <property type="entry name" value="FAD-bd_PCMH_sub1"/>
</dbReference>
<dbReference type="InterPro" id="IPR016171">
    <property type="entry name" value="Vanillyl_alc_oxidase_C-sub2"/>
</dbReference>
<dbReference type="InterPro" id="IPR016166">
    <property type="entry name" value="FAD-bd_PCMH"/>
</dbReference>
<comment type="cofactor">
    <cofactor evidence="1">
        <name>FAD</name>
        <dbReference type="ChEBI" id="CHEBI:57692"/>
    </cofactor>
</comment>
<dbReference type="Gene3D" id="1.10.45.10">
    <property type="entry name" value="Vanillyl-alcohol Oxidase, Chain A, domain 4"/>
    <property type="match status" value="1"/>
</dbReference>
<organism evidence="7">
    <name type="scientific">marine metagenome</name>
    <dbReference type="NCBI Taxonomy" id="408172"/>
    <lineage>
        <taxon>unclassified sequences</taxon>
        <taxon>metagenomes</taxon>
        <taxon>ecological metagenomes</taxon>
    </lineage>
</organism>
<dbReference type="InterPro" id="IPR036318">
    <property type="entry name" value="FAD-bd_PCMH-like_sf"/>
</dbReference>
<keyword evidence="3" id="KW-0285">Flavoprotein</keyword>
<dbReference type="EMBL" id="UINC01021869">
    <property type="protein sequence ID" value="SVA90339.1"/>
    <property type="molecule type" value="Genomic_DNA"/>
</dbReference>
<dbReference type="PANTHER" id="PTHR43716:SF1">
    <property type="entry name" value="D-2-HYDROXYGLUTARATE DEHYDROGENASE, MITOCHONDRIAL"/>
    <property type="match status" value="1"/>
</dbReference>
<dbReference type="Gene3D" id="3.30.70.2740">
    <property type="match status" value="1"/>
</dbReference>
<dbReference type="PROSITE" id="PS51387">
    <property type="entry name" value="FAD_PCMH"/>
    <property type="match status" value="1"/>
</dbReference>
<evidence type="ECO:0000256" key="3">
    <source>
        <dbReference type="ARBA" id="ARBA00022630"/>
    </source>
</evidence>
<dbReference type="GO" id="GO:0022904">
    <property type="term" value="P:respiratory electron transport chain"/>
    <property type="evidence" value="ECO:0007669"/>
    <property type="project" value="TreeGrafter"/>
</dbReference>
<dbReference type="GO" id="GO:0071949">
    <property type="term" value="F:FAD binding"/>
    <property type="evidence" value="ECO:0007669"/>
    <property type="project" value="InterPro"/>
</dbReference>
<keyword evidence="5" id="KW-0560">Oxidoreductase</keyword>
<dbReference type="AlphaFoldDB" id="A0A381ZMA2"/>
<evidence type="ECO:0000313" key="7">
    <source>
        <dbReference type="EMBL" id="SVA90339.1"/>
    </source>
</evidence>
<evidence type="ECO:0000259" key="6">
    <source>
        <dbReference type="PROSITE" id="PS51387"/>
    </source>
</evidence>
<dbReference type="GO" id="GO:0016491">
    <property type="term" value="F:oxidoreductase activity"/>
    <property type="evidence" value="ECO:0007669"/>
    <property type="project" value="UniProtKB-KW"/>
</dbReference>
<reference evidence="7" key="1">
    <citation type="submission" date="2018-05" db="EMBL/GenBank/DDBJ databases">
        <authorList>
            <person name="Lanie J.A."/>
            <person name="Ng W.-L."/>
            <person name="Kazmierczak K.M."/>
            <person name="Andrzejewski T.M."/>
            <person name="Davidsen T.M."/>
            <person name="Wayne K.J."/>
            <person name="Tettelin H."/>
            <person name="Glass J.I."/>
            <person name="Rusch D."/>
            <person name="Podicherti R."/>
            <person name="Tsui H.-C.T."/>
            <person name="Winkler M.E."/>
        </authorList>
    </citation>
    <scope>NUCLEOTIDE SEQUENCE</scope>
</reference>
<dbReference type="InterPro" id="IPR004113">
    <property type="entry name" value="FAD-bd_oxidored_4_C"/>
</dbReference>
<sequence>MVHPGVLPRRVIGELEDVAGPHRVVTDPELLVGSLVDWTGRWKGSSPMMLRPRLTSEVAGHLGVLNHHGVPVQFQGGNTGMVGGSVPMGGEVLVSLRDVAGIEEVDERSGQMVVAAGTTLAEVQQTALQSGWRYPVDLGARDTATIGGTVATNAGGVHVLRDGMTRAQVLGLEAVLADGRIMESLRGLDKDNTGYHLPSLFTGSEGTLGAITRIRLRLLPPHDEEAVAMLGFTGLDAAIEAVGQLRRHTDVQAIEIMLEDVLELVVDHLGVSLPLSRAWPVVLLVEAAGTAGVVDRLASVVHDGSDPAEVVVASDRAGRHRLWAHRDAHSVAISTLGVPTKLDVTVPQGRVAAFIGEVREAAVTDGASQAWIFGHAGDGNLHVNLTGPEPAGLADRILHLVVDAGGSVSAEHGIGRDKVDWLGACRGPGELQVFRMVKDALDPTGRLNPGVLFG</sequence>
<dbReference type="FunFam" id="1.10.45.10:FF:000001">
    <property type="entry name" value="D-lactate dehydrogenase mitochondrial"/>
    <property type="match status" value="1"/>
</dbReference>
<dbReference type="SUPFAM" id="SSF56176">
    <property type="entry name" value="FAD-binding/transporter-associated domain-like"/>
    <property type="match status" value="1"/>
</dbReference>
<dbReference type="InterPro" id="IPR016169">
    <property type="entry name" value="FAD-bd_PCMH_sub2"/>
</dbReference>
<dbReference type="Gene3D" id="3.30.70.2190">
    <property type="match status" value="1"/>
</dbReference>
<dbReference type="SUPFAM" id="SSF55103">
    <property type="entry name" value="FAD-linked oxidases, C-terminal domain"/>
    <property type="match status" value="1"/>
</dbReference>
<evidence type="ECO:0000256" key="4">
    <source>
        <dbReference type="ARBA" id="ARBA00022827"/>
    </source>
</evidence>
<dbReference type="Gene3D" id="3.30.43.10">
    <property type="entry name" value="Uridine Diphospho-n-acetylenolpyruvylglucosamine Reductase, domain 2"/>
    <property type="match status" value="1"/>
</dbReference>
<dbReference type="Pfam" id="PF02913">
    <property type="entry name" value="FAD-oxidase_C"/>
    <property type="match status" value="1"/>
</dbReference>
<dbReference type="InterPro" id="IPR051264">
    <property type="entry name" value="FAD-oxidored/transferase_4"/>
</dbReference>
<evidence type="ECO:0000256" key="1">
    <source>
        <dbReference type="ARBA" id="ARBA00001974"/>
    </source>
</evidence>
<dbReference type="InterPro" id="IPR006094">
    <property type="entry name" value="Oxid_FAD_bind_N"/>
</dbReference>